<evidence type="ECO:0000256" key="3">
    <source>
        <dbReference type="ARBA" id="ARBA00022833"/>
    </source>
</evidence>
<dbReference type="InterPro" id="IPR000679">
    <property type="entry name" value="Znf_GATA"/>
</dbReference>
<reference evidence="10 11" key="1">
    <citation type="submission" date="2024-01" db="EMBL/GenBank/DDBJ databases">
        <title>The genomes of 5 underutilized Papilionoideae crops provide insights into root nodulation and disease resistanc.</title>
        <authorList>
            <person name="Jiang F."/>
        </authorList>
    </citation>
    <scope>NUCLEOTIDE SEQUENCE [LARGE SCALE GENOMIC DNA]</scope>
    <source>
        <strain evidence="10">LVBAO_FW01</strain>
        <tissue evidence="10">Leaves</tissue>
    </source>
</reference>
<dbReference type="EMBL" id="JAYMYQ010000005">
    <property type="protein sequence ID" value="KAK7329078.1"/>
    <property type="molecule type" value="Genomic_DNA"/>
</dbReference>
<keyword evidence="3" id="KW-0862">Zinc</keyword>
<evidence type="ECO:0000256" key="5">
    <source>
        <dbReference type="ARBA" id="ARBA00023125"/>
    </source>
</evidence>
<dbReference type="SUPFAM" id="SSF57716">
    <property type="entry name" value="Glucocorticoid receptor-like (DNA-binding domain)"/>
    <property type="match status" value="1"/>
</dbReference>
<dbReference type="GO" id="GO:0043565">
    <property type="term" value="F:sequence-specific DNA binding"/>
    <property type="evidence" value="ECO:0007669"/>
    <property type="project" value="InterPro"/>
</dbReference>
<protein>
    <recommendedName>
        <fullName evidence="9">GATA-type domain-containing protein</fullName>
    </recommendedName>
</protein>
<dbReference type="Gene3D" id="3.30.50.10">
    <property type="entry name" value="Erythroid Transcription Factor GATA-1, subunit A"/>
    <property type="match status" value="1"/>
</dbReference>
<dbReference type="Pfam" id="PF00320">
    <property type="entry name" value="GATA"/>
    <property type="match status" value="1"/>
</dbReference>
<keyword evidence="6" id="KW-0804">Transcription</keyword>
<evidence type="ECO:0000256" key="6">
    <source>
        <dbReference type="ARBA" id="ARBA00023163"/>
    </source>
</evidence>
<dbReference type="GO" id="GO:0006355">
    <property type="term" value="P:regulation of DNA-templated transcription"/>
    <property type="evidence" value="ECO:0007669"/>
    <property type="project" value="InterPro"/>
</dbReference>
<dbReference type="PANTHER" id="PTHR47255:SF4">
    <property type="entry name" value="GATA ZINC FINGER DOMAIN-CONTAINING PROTEIN 12"/>
    <property type="match status" value="1"/>
</dbReference>
<keyword evidence="2 7" id="KW-0863">Zinc-finger</keyword>
<evidence type="ECO:0000259" key="9">
    <source>
        <dbReference type="PROSITE" id="PS50114"/>
    </source>
</evidence>
<dbReference type="CDD" id="cd00202">
    <property type="entry name" value="ZnF_GATA"/>
    <property type="match status" value="1"/>
</dbReference>
<evidence type="ECO:0000313" key="10">
    <source>
        <dbReference type="EMBL" id="KAK7329078.1"/>
    </source>
</evidence>
<name>A0AAN9L9A6_CANGL</name>
<dbReference type="PROSITE" id="PS00344">
    <property type="entry name" value="GATA_ZN_FINGER_1"/>
    <property type="match status" value="1"/>
</dbReference>
<evidence type="ECO:0000256" key="7">
    <source>
        <dbReference type="PROSITE-ProRule" id="PRU00094"/>
    </source>
</evidence>
<dbReference type="Proteomes" id="UP001367508">
    <property type="component" value="Unassembled WGS sequence"/>
</dbReference>
<organism evidence="10 11">
    <name type="scientific">Canavalia gladiata</name>
    <name type="common">Sword bean</name>
    <name type="synonym">Dolichos gladiatus</name>
    <dbReference type="NCBI Taxonomy" id="3824"/>
    <lineage>
        <taxon>Eukaryota</taxon>
        <taxon>Viridiplantae</taxon>
        <taxon>Streptophyta</taxon>
        <taxon>Embryophyta</taxon>
        <taxon>Tracheophyta</taxon>
        <taxon>Spermatophyta</taxon>
        <taxon>Magnoliopsida</taxon>
        <taxon>eudicotyledons</taxon>
        <taxon>Gunneridae</taxon>
        <taxon>Pentapetalae</taxon>
        <taxon>rosids</taxon>
        <taxon>fabids</taxon>
        <taxon>Fabales</taxon>
        <taxon>Fabaceae</taxon>
        <taxon>Papilionoideae</taxon>
        <taxon>50 kb inversion clade</taxon>
        <taxon>NPAAA clade</taxon>
        <taxon>indigoferoid/millettioid clade</taxon>
        <taxon>Phaseoleae</taxon>
        <taxon>Canavalia</taxon>
    </lineage>
</organism>
<evidence type="ECO:0000313" key="11">
    <source>
        <dbReference type="Proteomes" id="UP001367508"/>
    </source>
</evidence>
<dbReference type="PANTHER" id="PTHR47255">
    <property type="entry name" value="GATA TRANSCRIPTION FACTOR 22-RELATED"/>
    <property type="match status" value="1"/>
</dbReference>
<keyword evidence="4" id="KW-0805">Transcription regulation</keyword>
<evidence type="ECO:0000256" key="2">
    <source>
        <dbReference type="ARBA" id="ARBA00022771"/>
    </source>
</evidence>
<accession>A0AAN9L9A6</accession>
<feature type="region of interest" description="Disordered" evidence="8">
    <location>
        <begin position="54"/>
        <end position="73"/>
    </location>
</feature>
<dbReference type="GO" id="GO:0008270">
    <property type="term" value="F:zinc ion binding"/>
    <property type="evidence" value="ECO:0007669"/>
    <property type="project" value="UniProtKB-KW"/>
</dbReference>
<dbReference type="AlphaFoldDB" id="A0AAN9L9A6"/>
<dbReference type="InterPro" id="IPR013088">
    <property type="entry name" value="Znf_NHR/GATA"/>
</dbReference>
<sequence>MCIESMIPTYHYSVSSPMSLDLNEDHTHQLFSTNRQDPSSSSSLSNSIIFNPDLHQGGSSYSESEQLQSNHKEAEKIIPTSGSWDHPAAEKDENRSDVKVRIIRKKEDGYENVQSEDSSMKWIPSKKRMMWRMMVSDQMGFDIADISKHKYEEKNPPLSPLGADNSTNSSSNHSNIIVRVCADCHTAKTPLWRSGPKGPKSLCNACGIRQRKARQAAIANGMVLVEGHVKKGSKLQSKRVKKSKSTHQCASQLKKKSKLGTKARGGRKRFEDLSKNLALQQVFPQDEKEAAILLMALSYGLLHGFPSDQCLHLSD</sequence>
<keyword evidence="5" id="KW-0238">DNA-binding</keyword>
<evidence type="ECO:0000256" key="4">
    <source>
        <dbReference type="ARBA" id="ARBA00023015"/>
    </source>
</evidence>
<proteinExistence type="predicted"/>
<comment type="caution">
    <text evidence="10">The sequence shown here is derived from an EMBL/GenBank/DDBJ whole genome shotgun (WGS) entry which is preliminary data.</text>
</comment>
<feature type="domain" description="GATA-type" evidence="9">
    <location>
        <begin position="179"/>
        <end position="211"/>
    </location>
</feature>
<dbReference type="SMART" id="SM00401">
    <property type="entry name" value="ZnF_GATA"/>
    <property type="match status" value="1"/>
</dbReference>
<dbReference type="InterPro" id="IPR052138">
    <property type="entry name" value="GATA_ZnFinger_Domain"/>
</dbReference>
<feature type="region of interest" description="Disordered" evidence="8">
    <location>
        <begin position="243"/>
        <end position="266"/>
    </location>
</feature>
<feature type="compositionally biased region" description="Basic residues" evidence="8">
    <location>
        <begin position="253"/>
        <end position="266"/>
    </location>
</feature>
<feature type="compositionally biased region" description="Polar residues" evidence="8">
    <location>
        <begin position="57"/>
        <end position="69"/>
    </location>
</feature>
<keyword evidence="11" id="KW-1185">Reference proteome</keyword>
<evidence type="ECO:0000256" key="8">
    <source>
        <dbReference type="SAM" id="MobiDB-lite"/>
    </source>
</evidence>
<keyword evidence="1" id="KW-0479">Metal-binding</keyword>
<dbReference type="PROSITE" id="PS50114">
    <property type="entry name" value="GATA_ZN_FINGER_2"/>
    <property type="match status" value="1"/>
</dbReference>
<gene>
    <name evidence="10" type="ORF">VNO77_23224</name>
</gene>
<evidence type="ECO:0000256" key="1">
    <source>
        <dbReference type="ARBA" id="ARBA00022723"/>
    </source>
</evidence>